<reference evidence="1" key="2">
    <citation type="journal article" date="2015" name="Fish Shellfish Immunol.">
        <title>Early steps in the European eel (Anguilla anguilla)-Vibrio vulnificus interaction in the gills: Role of the RtxA13 toxin.</title>
        <authorList>
            <person name="Callol A."/>
            <person name="Pajuelo D."/>
            <person name="Ebbesson L."/>
            <person name="Teles M."/>
            <person name="MacKenzie S."/>
            <person name="Amaro C."/>
        </authorList>
    </citation>
    <scope>NUCLEOTIDE SEQUENCE</scope>
</reference>
<reference evidence="1" key="1">
    <citation type="submission" date="2014-11" db="EMBL/GenBank/DDBJ databases">
        <authorList>
            <person name="Amaro Gonzalez C."/>
        </authorList>
    </citation>
    <scope>NUCLEOTIDE SEQUENCE</scope>
</reference>
<accession>A0A0E9UHZ8</accession>
<protein>
    <submittedName>
        <fullName evidence="1">Uncharacterized protein</fullName>
    </submittedName>
</protein>
<proteinExistence type="predicted"/>
<sequence>MIKSINWHGIPKQANPHYTALVYAISIFCTDTGYIP</sequence>
<organism evidence="1">
    <name type="scientific">Anguilla anguilla</name>
    <name type="common">European freshwater eel</name>
    <name type="synonym">Muraena anguilla</name>
    <dbReference type="NCBI Taxonomy" id="7936"/>
    <lineage>
        <taxon>Eukaryota</taxon>
        <taxon>Metazoa</taxon>
        <taxon>Chordata</taxon>
        <taxon>Craniata</taxon>
        <taxon>Vertebrata</taxon>
        <taxon>Euteleostomi</taxon>
        <taxon>Actinopterygii</taxon>
        <taxon>Neopterygii</taxon>
        <taxon>Teleostei</taxon>
        <taxon>Anguilliformes</taxon>
        <taxon>Anguillidae</taxon>
        <taxon>Anguilla</taxon>
    </lineage>
</organism>
<name>A0A0E9UHZ8_ANGAN</name>
<evidence type="ECO:0000313" key="1">
    <source>
        <dbReference type="EMBL" id="JAH65361.1"/>
    </source>
</evidence>
<dbReference type="AlphaFoldDB" id="A0A0E9UHZ8"/>
<dbReference type="EMBL" id="GBXM01043216">
    <property type="protein sequence ID" value="JAH65361.1"/>
    <property type="molecule type" value="Transcribed_RNA"/>
</dbReference>